<dbReference type="VEuPathDB" id="HostDB:ENSMMUG00000064786"/>
<sequence length="212" mass="23128">CLTLSPRLECSGAILAHCNLCLPGSRNSPASAFQVAGIPGAATRSSYIFVVLVETGFCYVGQAGLELLTSGDPPALASHSAGITGVSHRARPREVFLFQFSIYDPGARRLARDHTAGGRKTVDLTLRSLSDCKASAVTTKSRLPGVGDKEMPKEIWREARSWRFPQEHLRKEERVSSACAKEKPAEVRSEGCLCRWLSWRAKARYSLAVPLK</sequence>
<reference evidence="1" key="2">
    <citation type="submission" date="2019-01" db="EMBL/GenBank/DDBJ databases">
        <authorList>
            <person name="Graves T."/>
            <person name="Eichler E.E."/>
            <person name="Wilson R.K."/>
        </authorList>
    </citation>
    <scope>NUCLEOTIDE SEQUENCE [LARGE SCALE GENOMIC DNA]</scope>
    <source>
        <strain evidence="1">17573</strain>
    </source>
</reference>
<dbReference type="GeneTree" id="ENSGT01150000286943"/>
<dbReference type="PANTHER" id="PTHR12138:SF135">
    <property type="entry name" value="SAM DOMAIN-CONTAINING PROTEIN"/>
    <property type="match status" value="1"/>
</dbReference>
<dbReference type="Ensembl" id="ENSMMUT00000109186.1">
    <property type="protein sequence ID" value="ENSMMUP00000079158.1"/>
    <property type="gene ID" value="ENSMMUG00000064786.1"/>
</dbReference>
<dbReference type="PANTHER" id="PTHR12138">
    <property type="entry name" value="PRIMATE-EXPANDED PROTEIN FAMILY"/>
    <property type="match status" value="1"/>
</dbReference>
<dbReference type="PRINTS" id="PR02045">
    <property type="entry name" value="F138DOMAIN"/>
</dbReference>
<proteinExistence type="predicted"/>
<protein>
    <submittedName>
        <fullName evidence="1">Uncharacterized protein</fullName>
    </submittedName>
</protein>
<dbReference type="Proteomes" id="UP000006718">
    <property type="component" value="Chromosome 7"/>
</dbReference>
<reference evidence="1" key="4">
    <citation type="submission" date="2025-09" db="UniProtKB">
        <authorList>
            <consortium name="Ensembl"/>
        </authorList>
    </citation>
    <scope>IDENTIFICATION</scope>
    <source>
        <strain evidence="1">17573</strain>
    </source>
</reference>
<dbReference type="InParanoid" id="A0A5F8AMU4"/>
<keyword evidence="2" id="KW-1185">Reference proteome</keyword>
<accession>A0A5F8AMU4</accession>
<evidence type="ECO:0000313" key="2">
    <source>
        <dbReference type="Proteomes" id="UP000006718"/>
    </source>
</evidence>
<dbReference type="AlphaFoldDB" id="A0A5F8AMU4"/>
<evidence type="ECO:0000313" key="1">
    <source>
        <dbReference type="Ensembl" id="ENSMMUP00000079158.1"/>
    </source>
</evidence>
<reference evidence="2" key="1">
    <citation type="journal article" date="2007" name="Science">
        <title>Evolutionary and biomedical insights from the rhesus macaque genome.</title>
        <authorList>
            <person name="Gibbs R.A."/>
            <person name="Rogers J."/>
            <person name="Katze M.G."/>
            <person name="Bumgarner R."/>
            <person name="Weinstock G.M."/>
            <person name="Mardis E.R."/>
            <person name="Remington K.A."/>
            <person name="Strausberg R.L."/>
            <person name="Venter J.C."/>
            <person name="Wilson R.K."/>
            <person name="Batzer M.A."/>
            <person name="Bustamante C.D."/>
            <person name="Eichler E.E."/>
            <person name="Hahn M.W."/>
            <person name="Hardison R.C."/>
            <person name="Makova K.D."/>
            <person name="Miller W."/>
            <person name="Milosavljevic A."/>
            <person name="Palermo R.E."/>
            <person name="Siepel A."/>
            <person name="Sikela J.M."/>
            <person name="Attaway T."/>
            <person name="Bell S."/>
            <person name="Bernard K.E."/>
            <person name="Buhay C.J."/>
            <person name="Chandrabose M.N."/>
            <person name="Dao M."/>
            <person name="Davis C."/>
            <person name="Delehaunty K.D."/>
            <person name="Ding Y."/>
            <person name="Dinh H.H."/>
            <person name="Dugan-Rocha S."/>
            <person name="Fulton L.A."/>
            <person name="Gabisi R.A."/>
            <person name="Garner T.T."/>
            <person name="Godfrey J."/>
            <person name="Hawes A.C."/>
            <person name="Hernandez J."/>
            <person name="Hines S."/>
            <person name="Holder M."/>
            <person name="Hume J."/>
            <person name="Jhangiani S.N."/>
            <person name="Joshi V."/>
            <person name="Khan Z.M."/>
            <person name="Kirkness E.F."/>
            <person name="Cree A."/>
            <person name="Fowler R.G."/>
            <person name="Lee S."/>
            <person name="Lewis L.R."/>
            <person name="Li Z."/>
            <person name="Liu Y.-S."/>
            <person name="Moore S.M."/>
            <person name="Muzny D."/>
            <person name="Nazareth L.V."/>
            <person name="Ngo D.N."/>
            <person name="Okwuonu G.O."/>
            <person name="Pai G."/>
            <person name="Parker D."/>
            <person name="Paul H.A."/>
            <person name="Pfannkoch C."/>
            <person name="Pohl C.S."/>
            <person name="Rogers Y.-H.C."/>
            <person name="Ruiz S.J."/>
            <person name="Sabo A."/>
            <person name="Santibanez J."/>
            <person name="Schneider B.W."/>
            <person name="Smith S.M."/>
            <person name="Sodergren E."/>
            <person name="Svatek A.F."/>
            <person name="Utterback T.R."/>
            <person name="Vattathil S."/>
            <person name="Warren W."/>
            <person name="White C.S."/>
            <person name="Chinwalla A.T."/>
            <person name="Feng Y."/>
            <person name="Halpern A.L."/>
            <person name="Hillier L.W."/>
            <person name="Huang X."/>
            <person name="Minx P."/>
            <person name="Nelson J.O."/>
            <person name="Pepin K.H."/>
            <person name="Qin X."/>
            <person name="Sutton G.G."/>
            <person name="Venter E."/>
            <person name="Walenz B.P."/>
            <person name="Wallis J.W."/>
            <person name="Worley K.C."/>
            <person name="Yang S.-P."/>
            <person name="Jones S.M."/>
            <person name="Marra M.A."/>
            <person name="Rocchi M."/>
            <person name="Schein J.E."/>
            <person name="Baertsch R."/>
            <person name="Clarke L."/>
            <person name="Csuros M."/>
            <person name="Glasscock J."/>
            <person name="Harris R.A."/>
            <person name="Havlak P."/>
            <person name="Jackson A.R."/>
            <person name="Jiang H."/>
            <person name="Liu Y."/>
            <person name="Messina D.N."/>
            <person name="Shen Y."/>
            <person name="Song H.X.-Z."/>
            <person name="Wylie T."/>
            <person name="Zhang L."/>
            <person name="Birney E."/>
            <person name="Han K."/>
            <person name="Konkel M.K."/>
            <person name="Lee J."/>
            <person name="Smit A.F.A."/>
            <person name="Ullmer B."/>
            <person name="Wang H."/>
            <person name="Xing J."/>
            <person name="Burhans R."/>
            <person name="Cheng Z."/>
            <person name="Karro J.E."/>
            <person name="Ma J."/>
            <person name="Raney B."/>
            <person name="She X."/>
            <person name="Cox M.J."/>
            <person name="Demuth J.P."/>
            <person name="Dumas L.J."/>
            <person name="Han S.-G."/>
            <person name="Hopkins J."/>
            <person name="Karimpour-Fard A."/>
            <person name="Kim Y.H."/>
            <person name="Pollack J.R."/>
            <person name="Vinar T."/>
            <person name="Addo-Quaye C."/>
            <person name="Degenhardt J."/>
            <person name="Denby A."/>
            <person name="Hubisz M.J."/>
            <person name="Indap A."/>
            <person name="Kosiol C."/>
            <person name="Lahn B.T."/>
            <person name="Lawson H.A."/>
            <person name="Marklein A."/>
            <person name="Nielsen R."/>
            <person name="Vallender E.J."/>
            <person name="Clark A.G."/>
            <person name="Ferguson B."/>
            <person name="Hernandez R.D."/>
            <person name="Hirani K."/>
            <person name="Kehrer-Sawatzki H."/>
            <person name="Kolb J."/>
            <person name="Patil S."/>
            <person name="Pu L.-L."/>
            <person name="Ren Y."/>
            <person name="Smith D.G."/>
            <person name="Wheeler D.A."/>
            <person name="Schenck I."/>
            <person name="Ball E.V."/>
            <person name="Chen R."/>
            <person name="Cooper D.N."/>
            <person name="Giardine B."/>
            <person name="Hsu F."/>
            <person name="Kent W.J."/>
            <person name="Lesk A."/>
            <person name="Nelson D.L."/>
            <person name="O'brien W.E."/>
            <person name="Pruefer K."/>
            <person name="Stenson P.D."/>
            <person name="Wallace J.C."/>
            <person name="Ke H."/>
            <person name="Liu X.-M."/>
            <person name="Wang P."/>
            <person name="Xiang A.P."/>
            <person name="Yang F."/>
            <person name="Barber G.P."/>
            <person name="Haussler D."/>
            <person name="Karolchik D."/>
            <person name="Kern A.D."/>
            <person name="Kuhn R.M."/>
            <person name="Smith K.E."/>
            <person name="Zwieg A.S."/>
        </authorList>
    </citation>
    <scope>NUCLEOTIDE SEQUENCE [LARGE SCALE GENOMIC DNA]</scope>
    <source>
        <strain evidence="2">17573</strain>
    </source>
</reference>
<organism evidence="1 2">
    <name type="scientific">Macaca mulatta</name>
    <name type="common">Rhesus macaque</name>
    <dbReference type="NCBI Taxonomy" id="9544"/>
    <lineage>
        <taxon>Eukaryota</taxon>
        <taxon>Metazoa</taxon>
        <taxon>Chordata</taxon>
        <taxon>Craniata</taxon>
        <taxon>Vertebrata</taxon>
        <taxon>Euteleostomi</taxon>
        <taxon>Mammalia</taxon>
        <taxon>Eutheria</taxon>
        <taxon>Euarchontoglires</taxon>
        <taxon>Primates</taxon>
        <taxon>Haplorrhini</taxon>
        <taxon>Catarrhini</taxon>
        <taxon>Cercopithecidae</taxon>
        <taxon>Cercopithecinae</taxon>
        <taxon>Macaca</taxon>
    </lineage>
</organism>
<name>A0A5F8AMU4_MACMU</name>
<reference evidence="1" key="3">
    <citation type="submission" date="2025-08" db="UniProtKB">
        <authorList>
            <consortium name="Ensembl"/>
        </authorList>
    </citation>
    <scope>IDENTIFICATION</scope>
    <source>
        <strain evidence="1">17573</strain>
    </source>
</reference>